<feature type="region of interest" description="Disordered" evidence="1">
    <location>
        <begin position="167"/>
        <end position="202"/>
    </location>
</feature>
<dbReference type="EMBL" id="AVOT02045182">
    <property type="protein sequence ID" value="MBW0540538.1"/>
    <property type="molecule type" value="Genomic_DNA"/>
</dbReference>
<dbReference type="Proteomes" id="UP000765509">
    <property type="component" value="Unassembled WGS sequence"/>
</dbReference>
<dbReference type="AlphaFoldDB" id="A0A9Q3FMI8"/>
<feature type="region of interest" description="Disordered" evidence="1">
    <location>
        <begin position="68"/>
        <end position="147"/>
    </location>
</feature>
<evidence type="ECO:0000313" key="2">
    <source>
        <dbReference type="EMBL" id="MBW0540538.1"/>
    </source>
</evidence>
<comment type="caution">
    <text evidence="2">The sequence shown here is derived from an EMBL/GenBank/DDBJ whole genome shotgun (WGS) entry which is preliminary data.</text>
</comment>
<feature type="non-terminal residue" evidence="2">
    <location>
        <position position="242"/>
    </location>
</feature>
<sequence>NIKDSCDATGGGGLYIQLQRHHMTMEVFELLKEINRKNYSTNEVGFESGEFPPASNNNIEEGIHEDFEVPTEPSGNQVEHSGSENGESGPRDGLDDWPDDPENIPSQPEGSHRTHQHRGTCRMVRGNSSSQMSSISRGTSRRDRNFMNNMNTSMQNVLSPLMLMLQQSQDRAEERDRMQRSRDDERQMLMREREEERRLQETQIRAEERRRNDQLNMYMMAMLSKMTGVPLDEPPSGLHLGE</sequence>
<proteinExistence type="predicted"/>
<evidence type="ECO:0000256" key="1">
    <source>
        <dbReference type="SAM" id="MobiDB-lite"/>
    </source>
</evidence>
<reference evidence="2" key="1">
    <citation type="submission" date="2021-03" db="EMBL/GenBank/DDBJ databases">
        <title>Draft genome sequence of rust myrtle Austropuccinia psidii MF-1, a brazilian biotype.</title>
        <authorList>
            <person name="Quecine M.C."/>
            <person name="Pachon D.M.R."/>
            <person name="Bonatelli M.L."/>
            <person name="Correr F.H."/>
            <person name="Franceschini L.M."/>
            <person name="Leite T.F."/>
            <person name="Margarido G.R.A."/>
            <person name="Almeida C.A."/>
            <person name="Ferrarezi J.A."/>
            <person name="Labate C.A."/>
        </authorList>
    </citation>
    <scope>NUCLEOTIDE SEQUENCE</scope>
    <source>
        <strain evidence="2">MF-1</strain>
    </source>
</reference>
<protein>
    <submittedName>
        <fullName evidence="2">Uncharacterized protein</fullName>
    </submittedName>
</protein>
<evidence type="ECO:0000313" key="3">
    <source>
        <dbReference type="Proteomes" id="UP000765509"/>
    </source>
</evidence>
<accession>A0A9Q3FMI8</accession>
<keyword evidence="3" id="KW-1185">Reference proteome</keyword>
<feature type="compositionally biased region" description="Polar residues" evidence="1">
    <location>
        <begin position="126"/>
        <end position="138"/>
    </location>
</feature>
<organism evidence="2 3">
    <name type="scientific">Austropuccinia psidii MF-1</name>
    <dbReference type="NCBI Taxonomy" id="1389203"/>
    <lineage>
        <taxon>Eukaryota</taxon>
        <taxon>Fungi</taxon>
        <taxon>Dikarya</taxon>
        <taxon>Basidiomycota</taxon>
        <taxon>Pucciniomycotina</taxon>
        <taxon>Pucciniomycetes</taxon>
        <taxon>Pucciniales</taxon>
        <taxon>Sphaerophragmiaceae</taxon>
        <taxon>Austropuccinia</taxon>
    </lineage>
</organism>
<feature type="compositionally biased region" description="Polar residues" evidence="1">
    <location>
        <begin position="73"/>
        <end position="86"/>
    </location>
</feature>
<name>A0A9Q3FMI8_9BASI</name>
<gene>
    <name evidence="2" type="ORF">O181_080253</name>
</gene>
<feature type="compositionally biased region" description="Basic and acidic residues" evidence="1">
    <location>
        <begin position="170"/>
        <end position="202"/>
    </location>
</feature>